<comment type="caution">
    <text evidence="4">The sequence shown here is derived from an EMBL/GenBank/DDBJ whole genome shotgun (WGS) entry which is preliminary data.</text>
</comment>
<dbReference type="Gene3D" id="3.40.630.30">
    <property type="match status" value="1"/>
</dbReference>
<proteinExistence type="predicted"/>
<evidence type="ECO:0000313" key="5">
    <source>
        <dbReference type="Proteomes" id="UP000237822"/>
    </source>
</evidence>
<dbReference type="InterPro" id="IPR016181">
    <property type="entry name" value="Acyl_CoA_acyltransferase"/>
</dbReference>
<dbReference type="InterPro" id="IPR000182">
    <property type="entry name" value="GNAT_dom"/>
</dbReference>
<dbReference type="RefSeq" id="WP_106296780.1">
    <property type="nucleotide sequence ID" value="NZ_PVTI01000005.1"/>
</dbReference>
<dbReference type="AlphaFoldDB" id="A0A2T0UUC2"/>
<evidence type="ECO:0000313" key="4">
    <source>
        <dbReference type="EMBL" id="PRY61521.1"/>
    </source>
</evidence>
<keyword evidence="2" id="KW-0012">Acyltransferase</keyword>
<accession>A0A2T0UUC2</accession>
<reference evidence="4 5" key="1">
    <citation type="submission" date="2018-03" db="EMBL/GenBank/DDBJ databases">
        <title>Genomic Encyclopedia of Archaeal and Bacterial Type Strains, Phase II (KMG-II): from individual species to whole genera.</title>
        <authorList>
            <person name="Goeker M."/>
        </authorList>
    </citation>
    <scope>NUCLEOTIDE SEQUENCE [LARGE SCALE GENOMIC DNA]</scope>
    <source>
        <strain evidence="4 5">ATCC BAA-1496</strain>
    </source>
</reference>
<name>A0A2T0UUC2_9MICO</name>
<feature type="domain" description="N-acetyltransferase" evidence="3">
    <location>
        <begin position="6"/>
        <end position="160"/>
    </location>
</feature>
<dbReference type="PANTHER" id="PTHR43877">
    <property type="entry name" value="AMINOALKYLPHOSPHONATE N-ACETYLTRANSFERASE-RELATED-RELATED"/>
    <property type="match status" value="1"/>
</dbReference>
<protein>
    <submittedName>
        <fullName evidence="4">Acetyltransferase (GNAT) family protein</fullName>
    </submittedName>
</protein>
<keyword evidence="5" id="KW-1185">Reference proteome</keyword>
<dbReference type="Proteomes" id="UP000237822">
    <property type="component" value="Unassembled WGS sequence"/>
</dbReference>
<dbReference type="GO" id="GO:0016747">
    <property type="term" value="F:acyltransferase activity, transferring groups other than amino-acyl groups"/>
    <property type="evidence" value="ECO:0007669"/>
    <property type="project" value="InterPro"/>
</dbReference>
<keyword evidence="1 4" id="KW-0808">Transferase</keyword>
<dbReference type="SUPFAM" id="SSF55729">
    <property type="entry name" value="Acyl-CoA N-acyltransferases (Nat)"/>
    <property type="match status" value="1"/>
</dbReference>
<evidence type="ECO:0000259" key="3">
    <source>
        <dbReference type="PROSITE" id="PS51186"/>
    </source>
</evidence>
<dbReference type="CDD" id="cd04301">
    <property type="entry name" value="NAT_SF"/>
    <property type="match status" value="1"/>
</dbReference>
<dbReference type="OrthoDB" id="5192872at2"/>
<evidence type="ECO:0000256" key="1">
    <source>
        <dbReference type="ARBA" id="ARBA00022679"/>
    </source>
</evidence>
<dbReference type="Pfam" id="PF00583">
    <property type="entry name" value="Acetyltransf_1"/>
    <property type="match status" value="1"/>
</dbReference>
<organism evidence="4 5">
    <name type="scientific">Knoellia remsis</name>
    <dbReference type="NCBI Taxonomy" id="407159"/>
    <lineage>
        <taxon>Bacteria</taxon>
        <taxon>Bacillati</taxon>
        <taxon>Actinomycetota</taxon>
        <taxon>Actinomycetes</taxon>
        <taxon>Micrococcales</taxon>
        <taxon>Intrasporangiaceae</taxon>
        <taxon>Knoellia</taxon>
    </lineage>
</organism>
<dbReference type="InterPro" id="IPR050832">
    <property type="entry name" value="Bact_Acetyltransf"/>
</dbReference>
<evidence type="ECO:0000256" key="2">
    <source>
        <dbReference type="ARBA" id="ARBA00023315"/>
    </source>
</evidence>
<sequence>MGRSNVEVAPVEKADLPELVGLWLASRVDSGVPLEVATRFADDGRLEAALDRDELTAHLARLDGRAVGYVVTSENPFGLQPEPEVAIELLFVEPEARRHGVARALLSTVTALAERVGSDVVVSNVPTQSREANRFFARLGFSSVLVRRVVGTTQLRRRLTPKQATARTGSAVDQLIRRRRSLRAVASRAS</sequence>
<dbReference type="EMBL" id="PVTI01000005">
    <property type="protein sequence ID" value="PRY61521.1"/>
    <property type="molecule type" value="Genomic_DNA"/>
</dbReference>
<dbReference type="PROSITE" id="PS51186">
    <property type="entry name" value="GNAT"/>
    <property type="match status" value="1"/>
</dbReference>
<gene>
    <name evidence="4" type="ORF">BCF74_10579</name>
</gene>